<evidence type="ECO:0000313" key="3">
    <source>
        <dbReference type="EnsemblMetazoa" id="ACHR006830-PA"/>
    </source>
</evidence>
<dbReference type="AlphaFoldDB" id="A0A182K7U5"/>
<dbReference type="EnsemblMetazoa" id="ACHR006830-RA">
    <property type="protein sequence ID" value="ACHR006830-PA"/>
    <property type="gene ID" value="ACHR006830"/>
</dbReference>
<organism evidence="3 4">
    <name type="scientific">Anopheles christyi</name>
    <dbReference type="NCBI Taxonomy" id="43041"/>
    <lineage>
        <taxon>Eukaryota</taxon>
        <taxon>Metazoa</taxon>
        <taxon>Ecdysozoa</taxon>
        <taxon>Arthropoda</taxon>
        <taxon>Hexapoda</taxon>
        <taxon>Insecta</taxon>
        <taxon>Pterygota</taxon>
        <taxon>Neoptera</taxon>
        <taxon>Endopterygota</taxon>
        <taxon>Diptera</taxon>
        <taxon>Nematocera</taxon>
        <taxon>Culicoidea</taxon>
        <taxon>Culicidae</taxon>
        <taxon>Anophelinae</taxon>
        <taxon>Anopheles</taxon>
    </lineage>
</organism>
<sequence>MRSIVSLILCLALLTLSLAQEDAHLPDYLVFTKQFAVHVQVREPSGIMIWTRDSSLIDMFGLELYVGRGNHSHREQIWDRQLLVNTSVVQDGKFLIHDDDMVVEKGETIRYRFTVLHKKTLFHSNFRRILVTDHLFYRPTNNYCFSQCLVSDQLIAHQEIAHLKELLEQKIMQCVGTQASEHLFFPLENAAKLVADAELYVKHRLFQVDALRPLVNNVVTTYLAHNGVGFRMYTLLDKFKVLELGKGYLDVIDFDTFLQESI</sequence>
<reference evidence="4" key="1">
    <citation type="submission" date="2013-03" db="EMBL/GenBank/DDBJ databases">
        <title>The Genome Sequence of Anopheles christyi ACHKN1017.</title>
        <authorList>
            <consortium name="The Broad Institute Genomics Platform"/>
            <person name="Neafsey D.E."/>
            <person name="Besansky N."/>
            <person name="Walker B."/>
            <person name="Young S.K."/>
            <person name="Zeng Q."/>
            <person name="Gargeya S."/>
            <person name="Fitzgerald M."/>
            <person name="Haas B."/>
            <person name="Abouelleil A."/>
            <person name="Allen A.W."/>
            <person name="Alvarado L."/>
            <person name="Arachchi H.M."/>
            <person name="Berlin A.M."/>
            <person name="Chapman S.B."/>
            <person name="Gainer-Dewar J."/>
            <person name="Goldberg J."/>
            <person name="Griggs A."/>
            <person name="Gujja S."/>
            <person name="Hansen M."/>
            <person name="Howarth C."/>
            <person name="Imamovic A."/>
            <person name="Ireland A."/>
            <person name="Larimer J."/>
            <person name="McCowan C."/>
            <person name="Murphy C."/>
            <person name="Pearson M."/>
            <person name="Poon T.W."/>
            <person name="Priest M."/>
            <person name="Roberts A."/>
            <person name="Saif S."/>
            <person name="Shea T."/>
            <person name="Sisk P."/>
            <person name="Sykes S."/>
            <person name="Wortman J."/>
            <person name="Nusbaum C."/>
            <person name="Birren B."/>
        </authorList>
    </citation>
    <scope>NUCLEOTIDE SEQUENCE [LARGE SCALE GENOMIC DNA]</scope>
    <source>
        <strain evidence="4">ACHKN1017</strain>
    </source>
</reference>
<dbReference type="PROSITE" id="PS51969">
    <property type="entry name" value="CBM39"/>
    <property type="match status" value="1"/>
</dbReference>
<keyword evidence="1" id="KW-0732">Signal</keyword>
<evidence type="ECO:0000256" key="1">
    <source>
        <dbReference type="SAM" id="SignalP"/>
    </source>
</evidence>
<dbReference type="Proteomes" id="UP000075881">
    <property type="component" value="Unassembled WGS sequence"/>
</dbReference>
<proteinExistence type="predicted"/>
<evidence type="ECO:0000313" key="4">
    <source>
        <dbReference type="Proteomes" id="UP000075881"/>
    </source>
</evidence>
<feature type="domain" description="CBM39" evidence="2">
    <location>
        <begin position="32"/>
        <end position="137"/>
    </location>
</feature>
<feature type="signal peptide" evidence="1">
    <location>
        <begin position="1"/>
        <end position="19"/>
    </location>
</feature>
<evidence type="ECO:0000259" key="2">
    <source>
        <dbReference type="PROSITE" id="PS51969"/>
    </source>
</evidence>
<dbReference type="GO" id="GO:0030246">
    <property type="term" value="F:carbohydrate binding"/>
    <property type="evidence" value="ECO:0007669"/>
    <property type="project" value="InterPro"/>
</dbReference>
<feature type="chain" id="PRO_5008125108" description="CBM39 domain-containing protein" evidence="1">
    <location>
        <begin position="20"/>
        <end position="262"/>
    </location>
</feature>
<name>A0A182K7U5_9DIPT</name>
<dbReference type="VEuPathDB" id="VectorBase:ACHR006830"/>
<dbReference type="InterPro" id="IPR043030">
    <property type="entry name" value="BGBP_N_sf"/>
</dbReference>
<protein>
    <recommendedName>
        <fullName evidence="2">CBM39 domain-containing protein</fullName>
    </recommendedName>
</protein>
<dbReference type="Gene3D" id="2.60.40.2140">
    <property type="entry name" value="Beta-1,3-glucan-recognition protein, N-terminal domain"/>
    <property type="match status" value="1"/>
</dbReference>
<keyword evidence="4" id="KW-1185">Reference proteome</keyword>
<reference evidence="3" key="2">
    <citation type="submission" date="2020-05" db="UniProtKB">
        <authorList>
            <consortium name="EnsemblMetazoa"/>
        </authorList>
    </citation>
    <scope>IDENTIFICATION</scope>
    <source>
        <strain evidence="3">ACHKN1017</strain>
    </source>
</reference>
<accession>A0A182K7U5</accession>
<dbReference type="Pfam" id="PF15886">
    <property type="entry name" value="CBM39"/>
    <property type="match status" value="1"/>
</dbReference>
<dbReference type="InterPro" id="IPR031756">
    <property type="entry name" value="BGBP_N"/>
</dbReference>